<dbReference type="GO" id="GO:0003723">
    <property type="term" value="F:RNA binding"/>
    <property type="evidence" value="ECO:0007669"/>
    <property type="project" value="InterPro"/>
</dbReference>
<feature type="binding site" evidence="4 6">
    <location>
        <position position="110"/>
    </location>
    <ligand>
        <name>substrate</name>
    </ligand>
</feature>
<dbReference type="InterPro" id="IPR001406">
    <property type="entry name" value="PsdUridine_synth_TruA"/>
</dbReference>
<evidence type="ECO:0000256" key="3">
    <source>
        <dbReference type="ARBA" id="ARBA00023235"/>
    </source>
</evidence>
<dbReference type="InterPro" id="IPR020094">
    <property type="entry name" value="TruA/RsuA/RluB/E/F_N"/>
</dbReference>
<dbReference type="InterPro" id="IPR020095">
    <property type="entry name" value="PsdUridine_synth_TruA_C"/>
</dbReference>
<dbReference type="Pfam" id="PF01416">
    <property type="entry name" value="PseudoU_synth_1"/>
    <property type="match status" value="2"/>
</dbReference>
<keyword evidence="2 4" id="KW-0819">tRNA processing</keyword>
<feature type="active site" description="Nucleophile" evidence="4 5">
    <location>
        <position position="52"/>
    </location>
</feature>
<dbReference type="EMBL" id="MDUX01000004">
    <property type="protein sequence ID" value="KAF7600531.1"/>
    <property type="molecule type" value="Genomic_DNA"/>
</dbReference>
<dbReference type="RefSeq" id="WP_095523287.1">
    <property type="nucleotide sequence ID" value="NZ_MDUX01000004.1"/>
</dbReference>
<dbReference type="InterPro" id="IPR020103">
    <property type="entry name" value="PsdUridine_synth_cat_dom_sf"/>
</dbReference>
<comment type="function">
    <text evidence="4">Formation of pseudouridine at positions 38, 39 and 40 in the anticodon stem and loop of transfer RNAs.</text>
</comment>
<dbReference type="CDD" id="cd02570">
    <property type="entry name" value="PseudoU_synth_EcTruA"/>
    <property type="match status" value="1"/>
</dbReference>
<dbReference type="Proteomes" id="UP000216107">
    <property type="component" value="Unassembled WGS sequence"/>
</dbReference>
<evidence type="ECO:0000256" key="4">
    <source>
        <dbReference type="HAMAP-Rule" id="MF_00171"/>
    </source>
</evidence>
<organism evidence="10 11">
    <name type="scientific">Candidatus Dactylopiibacterium carminicum</name>
    <dbReference type="NCBI Taxonomy" id="857335"/>
    <lineage>
        <taxon>Bacteria</taxon>
        <taxon>Pseudomonadati</taxon>
        <taxon>Pseudomonadota</taxon>
        <taxon>Betaproteobacteria</taxon>
        <taxon>Rhodocyclales</taxon>
        <taxon>Rhodocyclaceae</taxon>
        <taxon>Candidatus Dactylopiibacterium</taxon>
    </lineage>
</organism>
<dbReference type="Gene3D" id="3.30.70.580">
    <property type="entry name" value="Pseudouridine synthase I, catalytic domain, N-terminal subdomain"/>
    <property type="match status" value="1"/>
</dbReference>
<evidence type="ECO:0000313" key="10">
    <source>
        <dbReference type="EMBL" id="PAS94900.1"/>
    </source>
</evidence>
<comment type="similarity">
    <text evidence="1 4 7">Belongs to the tRNA pseudouridine synthase TruA family.</text>
</comment>
<reference evidence="10 11" key="2">
    <citation type="submission" date="2017-07" db="EMBL/GenBank/DDBJ databases">
        <title>Candidatus Dactylopiibacterium carminicum, a nitrogen-fixing symbiont of the cochineal insect Dactylopius coccus and Dactylopius opuntiae (Hemiptera: Coccoidea: Dactylopiidae).</title>
        <authorList>
            <person name="Vera A."/>
        </authorList>
    </citation>
    <scope>NUCLEOTIDE SEQUENCE [LARGE SCALE GENOMIC DNA]</scope>
    <source>
        <strain evidence="10 11">NFDCM</strain>
    </source>
</reference>
<proteinExistence type="inferred from homology"/>
<keyword evidence="3 4" id="KW-0413">Isomerase</keyword>
<protein>
    <recommendedName>
        <fullName evidence="4">tRNA pseudouridine synthase A</fullName>
        <ecNumber evidence="4">5.4.99.12</ecNumber>
    </recommendedName>
    <alternativeName>
        <fullName evidence="4">tRNA pseudouridine(38-40) synthase</fullName>
    </alternativeName>
    <alternativeName>
        <fullName evidence="4">tRNA pseudouridylate synthase I</fullName>
    </alternativeName>
    <alternativeName>
        <fullName evidence="4">tRNA-uridine isomerase I</fullName>
    </alternativeName>
</protein>
<feature type="domain" description="Pseudouridine synthase I TruA alpha/beta" evidence="8">
    <location>
        <begin position="9"/>
        <end position="103"/>
    </location>
</feature>
<feature type="domain" description="Pseudouridine synthase I TruA alpha/beta" evidence="8">
    <location>
        <begin position="143"/>
        <end position="245"/>
    </location>
</feature>
<accession>A0A272EZ48</accession>
<dbReference type="EC" id="5.4.99.12" evidence="4"/>
<gene>
    <name evidence="4" type="primary">truA</name>
    <name evidence="9" type="ORF">BGI27_02220</name>
    <name evidence="10" type="ORF">CGU29_01945</name>
</gene>
<dbReference type="InterPro" id="IPR020097">
    <property type="entry name" value="PsdUridine_synth_TruA_a/b_dom"/>
</dbReference>
<evidence type="ECO:0000256" key="2">
    <source>
        <dbReference type="ARBA" id="ARBA00022694"/>
    </source>
</evidence>
<dbReference type="EMBL" id="NMRN01000003">
    <property type="protein sequence ID" value="PAS94900.1"/>
    <property type="molecule type" value="Genomic_DNA"/>
</dbReference>
<evidence type="ECO:0000256" key="1">
    <source>
        <dbReference type="ARBA" id="ARBA00009375"/>
    </source>
</evidence>
<comment type="catalytic activity">
    <reaction evidence="4 7">
        <text>uridine(38/39/40) in tRNA = pseudouridine(38/39/40) in tRNA</text>
        <dbReference type="Rhea" id="RHEA:22376"/>
        <dbReference type="Rhea" id="RHEA-COMP:10085"/>
        <dbReference type="Rhea" id="RHEA-COMP:10087"/>
        <dbReference type="ChEBI" id="CHEBI:65314"/>
        <dbReference type="ChEBI" id="CHEBI:65315"/>
        <dbReference type="EC" id="5.4.99.12"/>
    </reaction>
</comment>
<sequence length="266" mass="29276">MVRIALCLEYCGSGFEGWQTQPHGRTVQDALEPALAAIAGEPVATVCAGRTDTGVHASTQVVHFDTTANRPLSAWVRGVNTHLPAGVVVTWAQEVAEDFHARFSALSRRYRYVLLNRPMRSALLHGRVGWHHAALDVEAMHAACAFLPGIHDFSAFRAAQCQAASPVRDLRVAQVERRGEWILFDFEANAFLHHMIRNLVGALVDIGKGGHSPGWIQELLAMRDRRLAPPTFSPDGLYLAGVHYPDRWNLPDQGRIIAPLFLPGEG</sequence>
<comment type="subunit">
    <text evidence="4">Homodimer.</text>
</comment>
<dbReference type="NCBIfam" id="TIGR00071">
    <property type="entry name" value="hisT_truA"/>
    <property type="match status" value="1"/>
</dbReference>
<evidence type="ECO:0000256" key="7">
    <source>
        <dbReference type="RuleBase" id="RU003792"/>
    </source>
</evidence>
<dbReference type="GO" id="GO:0031119">
    <property type="term" value="P:tRNA pseudouridine synthesis"/>
    <property type="evidence" value="ECO:0007669"/>
    <property type="project" value="UniProtKB-UniRule"/>
</dbReference>
<evidence type="ECO:0000256" key="6">
    <source>
        <dbReference type="PIRSR" id="PIRSR001430-2"/>
    </source>
</evidence>
<evidence type="ECO:0000313" key="9">
    <source>
        <dbReference type="EMBL" id="KAF7600531.1"/>
    </source>
</evidence>
<evidence type="ECO:0000259" key="8">
    <source>
        <dbReference type="Pfam" id="PF01416"/>
    </source>
</evidence>
<dbReference type="PANTHER" id="PTHR11142:SF0">
    <property type="entry name" value="TRNA PSEUDOURIDINE SYNTHASE-LIKE 1"/>
    <property type="match status" value="1"/>
</dbReference>
<comment type="caution">
    <text evidence="10">The sequence shown here is derived from an EMBL/GenBank/DDBJ whole genome shotgun (WGS) entry which is preliminary data.</text>
</comment>
<dbReference type="HAMAP" id="MF_00171">
    <property type="entry name" value="TruA"/>
    <property type="match status" value="1"/>
</dbReference>
<reference evidence="9 12" key="1">
    <citation type="submission" date="2016-08" db="EMBL/GenBank/DDBJ databases">
        <title>Candidatus Dactylopiibacterium carminicum genome sequence.</title>
        <authorList>
            <person name="Ramirez-Puebla S.T."/>
            <person name="Ormeno-Orrillo E."/>
            <person name="Vera-Ponce De Leon A."/>
            <person name="Luis L."/>
            <person name="Sanchez-Flores A."/>
            <person name="Monica R."/>
            <person name="Martinez-Romero E."/>
        </authorList>
    </citation>
    <scope>NUCLEOTIDE SEQUENCE [LARGE SCALE GENOMIC DNA]</scope>
    <source>
        <strain evidence="9">END1</strain>
    </source>
</reference>
<dbReference type="PANTHER" id="PTHR11142">
    <property type="entry name" value="PSEUDOURIDYLATE SYNTHASE"/>
    <property type="match status" value="1"/>
</dbReference>
<dbReference type="Gene3D" id="3.30.70.660">
    <property type="entry name" value="Pseudouridine synthase I, catalytic domain, C-terminal subdomain"/>
    <property type="match status" value="1"/>
</dbReference>
<evidence type="ECO:0000313" key="12">
    <source>
        <dbReference type="Proteomes" id="UP000623509"/>
    </source>
</evidence>
<dbReference type="Proteomes" id="UP000623509">
    <property type="component" value="Unassembled WGS sequence"/>
</dbReference>
<dbReference type="SUPFAM" id="SSF55120">
    <property type="entry name" value="Pseudouridine synthase"/>
    <property type="match status" value="1"/>
</dbReference>
<dbReference type="PIRSF" id="PIRSF001430">
    <property type="entry name" value="tRNA_psdUrid_synth"/>
    <property type="match status" value="1"/>
</dbReference>
<comment type="caution">
    <text evidence="4">Lacks conserved residue(s) required for the propagation of feature annotation.</text>
</comment>
<dbReference type="FunFam" id="3.30.70.580:FF:000001">
    <property type="entry name" value="tRNA pseudouridine synthase A"/>
    <property type="match status" value="1"/>
</dbReference>
<keyword evidence="12" id="KW-1185">Reference proteome</keyword>
<dbReference type="AlphaFoldDB" id="A0A272EZ48"/>
<evidence type="ECO:0000313" key="11">
    <source>
        <dbReference type="Proteomes" id="UP000216107"/>
    </source>
</evidence>
<evidence type="ECO:0000256" key="5">
    <source>
        <dbReference type="PIRSR" id="PIRSR001430-1"/>
    </source>
</evidence>
<name>A0A272EZ48_9RHOO</name>
<dbReference type="GO" id="GO:0160147">
    <property type="term" value="F:tRNA pseudouridine(38-40) synthase activity"/>
    <property type="evidence" value="ECO:0007669"/>
    <property type="project" value="UniProtKB-EC"/>
</dbReference>
<dbReference type="OrthoDB" id="9811823at2"/>